<evidence type="ECO:0008006" key="5">
    <source>
        <dbReference type="Google" id="ProtNLM"/>
    </source>
</evidence>
<feature type="repeat" description="PPR" evidence="2">
    <location>
        <begin position="517"/>
        <end position="551"/>
    </location>
</feature>
<dbReference type="InterPro" id="IPR011990">
    <property type="entry name" value="TPR-like_helical_dom_sf"/>
</dbReference>
<protein>
    <recommendedName>
        <fullName evidence="5">Pentacotripeptide-repeat region of PRORP domain-containing protein</fullName>
    </recommendedName>
</protein>
<dbReference type="FunFam" id="1.25.40.10:FF:000442">
    <property type="entry name" value="Pentatricopeptide repeat-containing protein At3g49710"/>
    <property type="match status" value="1"/>
</dbReference>
<dbReference type="InterPro" id="IPR046960">
    <property type="entry name" value="PPR_At4g14850-like_plant"/>
</dbReference>
<name>W1NFH4_AMBTC</name>
<sequence length="659" mass="73651">MGSLRKLEASIVSLVSTRCTSMCHLKQIHAFVFRRPVLLRSNLVLAKMLRFAAVSPSGNLSHARLMFEFIGQAPNLFFWNTIIRGYAKSTTPQETIMLFRLMRRRSVAPDGFTFNFLIKACSRRATVSAVEGEVIHAQALTQGFHLHLFVQNPLIHFYSVSGYLDCARQVFNEVTRRDVVSWSSLVVGYVRNRDLDSAKELFLEMPERDVVSWTALIAGYAQNKQPKEALELFQQMQVAGVKPDEVTLISVISACAQLGDLELGSSIHSYINEKGFWWMISLCNALIDMYAKCGCIHSAKQVFDVMPRRSLLTWNSTINALAIHGCGEEALQLFSKMEGKSGMRPDGVTYLAVLSACAHMGWVEEGQKEIHAQIITNGFSHKKFLLAKLVSFCSTSSSGNLAYAYRAFNMIHQPTLPIWNHIIRGFALIGNIGMSLSLFDRMRELEAQPDSFTYSFLLKACAFSMEAGLGQEIHARVIHNGLASSSVFVQTNLINMYATGGELEDARHIFDGMLERNVVSWNAMLAAYARSGGLDEAWRLFDEMPERNVVSWTTMIAGCSQTGHSRQALALFRQMQHAHIEADQVVMVSVLSACAELGALDLGKWIDAYISGKGKSGWGSQRLEQLCHCNGNFSRKAKGIRVPDLGKYQCWKNRSTYLL</sequence>
<dbReference type="HOGENOM" id="CLU_002706_0_1_1"/>
<feature type="repeat" description="PPR" evidence="2">
    <location>
        <begin position="75"/>
        <end position="109"/>
    </location>
</feature>
<dbReference type="FunFam" id="1.25.40.10:FF:000348">
    <property type="entry name" value="Pentatricopeptide repeat-containing protein chloroplastic"/>
    <property type="match status" value="1"/>
</dbReference>
<dbReference type="Proteomes" id="UP000017836">
    <property type="component" value="Unassembled WGS sequence"/>
</dbReference>
<dbReference type="EMBL" id="KI397513">
    <property type="protein sequence ID" value="ERM94567.1"/>
    <property type="molecule type" value="Genomic_DNA"/>
</dbReference>
<reference evidence="4" key="1">
    <citation type="journal article" date="2013" name="Science">
        <title>The Amborella genome and the evolution of flowering plants.</title>
        <authorList>
            <consortium name="Amborella Genome Project"/>
        </authorList>
    </citation>
    <scope>NUCLEOTIDE SEQUENCE [LARGE SCALE GENOMIC DNA]</scope>
</reference>
<dbReference type="NCBIfam" id="TIGR00756">
    <property type="entry name" value="PPR"/>
    <property type="match status" value="9"/>
</dbReference>
<organism evidence="3 4">
    <name type="scientific">Amborella trichopoda</name>
    <dbReference type="NCBI Taxonomy" id="13333"/>
    <lineage>
        <taxon>Eukaryota</taxon>
        <taxon>Viridiplantae</taxon>
        <taxon>Streptophyta</taxon>
        <taxon>Embryophyta</taxon>
        <taxon>Tracheophyta</taxon>
        <taxon>Spermatophyta</taxon>
        <taxon>Magnoliopsida</taxon>
        <taxon>Amborellales</taxon>
        <taxon>Amborellaceae</taxon>
        <taxon>Amborella</taxon>
    </lineage>
</organism>
<dbReference type="PROSITE" id="PS51375">
    <property type="entry name" value="PPR"/>
    <property type="match status" value="6"/>
</dbReference>
<accession>W1NFH4</accession>
<dbReference type="GO" id="GO:0003723">
    <property type="term" value="F:RNA binding"/>
    <property type="evidence" value="ECO:0007669"/>
    <property type="project" value="InterPro"/>
</dbReference>
<dbReference type="AlphaFoldDB" id="W1NFH4"/>
<dbReference type="Gramene" id="ERM94567">
    <property type="protein sequence ID" value="ERM94567"/>
    <property type="gene ID" value="AMTR_s00010p00267800"/>
</dbReference>
<evidence type="ECO:0000313" key="4">
    <source>
        <dbReference type="Proteomes" id="UP000017836"/>
    </source>
</evidence>
<gene>
    <name evidence="3" type="ORF">AMTR_s00010p00267800</name>
</gene>
<proteinExistence type="predicted"/>
<dbReference type="eggNOG" id="KOG4197">
    <property type="taxonomic scope" value="Eukaryota"/>
</dbReference>
<dbReference type="PANTHER" id="PTHR47926:SF537">
    <property type="entry name" value="PENTACOTRIPEPTIDE-REPEAT REGION OF PRORP DOMAIN-CONTAINING PROTEIN"/>
    <property type="match status" value="1"/>
</dbReference>
<dbReference type="Gene3D" id="1.25.40.10">
    <property type="entry name" value="Tetratricopeptide repeat domain"/>
    <property type="match status" value="5"/>
</dbReference>
<keyword evidence="4" id="KW-1185">Reference proteome</keyword>
<evidence type="ECO:0000256" key="1">
    <source>
        <dbReference type="ARBA" id="ARBA00022737"/>
    </source>
</evidence>
<keyword evidence="1" id="KW-0677">Repeat</keyword>
<feature type="repeat" description="PPR" evidence="2">
    <location>
        <begin position="178"/>
        <end position="208"/>
    </location>
</feature>
<feature type="repeat" description="PPR" evidence="2">
    <location>
        <begin position="310"/>
        <end position="345"/>
    </location>
</feature>
<dbReference type="PANTHER" id="PTHR47926">
    <property type="entry name" value="PENTATRICOPEPTIDE REPEAT-CONTAINING PROTEIN"/>
    <property type="match status" value="1"/>
</dbReference>
<dbReference type="OMA" id="HARVIHN"/>
<dbReference type="Pfam" id="PF01535">
    <property type="entry name" value="PPR"/>
    <property type="match status" value="2"/>
</dbReference>
<dbReference type="InterPro" id="IPR002885">
    <property type="entry name" value="PPR_rpt"/>
</dbReference>
<evidence type="ECO:0000313" key="3">
    <source>
        <dbReference type="EMBL" id="ERM94567.1"/>
    </source>
</evidence>
<evidence type="ECO:0000256" key="2">
    <source>
        <dbReference type="PROSITE-ProRule" id="PRU00708"/>
    </source>
</evidence>
<feature type="repeat" description="PPR" evidence="2">
    <location>
        <begin position="415"/>
        <end position="449"/>
    </location>
</feature>
<dbReference type="Pfam" id="PF13041">
    <property type="entry name" value="PPR_2"/>
    <property type="match status" value="5"/>
</dbReference>
<feature type="repeat" description="PPR" evidence="2">
    <location>
        <begin position="209"/>
        <end position="243"/>
    </location>
</feature>
<dbReference type="GO" id="GO:0009451">
    <property type="term" value="P:RNA modification"/>
    <property type="evidence" value="ECO:0000318"/>
    <property type="project" value="GO_Central"/>
</dbReference>
<dbReference type="FunFam" id="1.25.40.10:FF:000031">
    <property type="entry name" value="Pentatricopeptide repeat-containing protein mitochondrial"/>
    <property type="match status" value="1"/>
</dbReference>